<dbReference type="Proteomes" id="UP000005938">
    <property type="component" value="Unassembled WGS sequence"/>
</dbReference>
<proteinExistence type="predicted"/>
<protein>
    <submittedName>
        <fullName evidence="1">Uncharacterized protein</fullName>
    </submittedName>
</protein>
<reference evidence="1 2" key="1">
    <citation type="journal article" date="2012" name="J. Bacteriol.">
        <title>Genome Sequence of the Halotolerant Bacterium Imtechella halotolerans K1T.</title>
        <authorList>
            <person name="Kumar S."/>
            <person name="Vikram S."/>
            <person name="Subramanian S."/>
            <person name="Raghava G.P."/>
            <person name="Pinnaka A.K."/>
        </authorList>
    </citation>
    <scope>NUCLEOTIDE SEQUENCE [LARGE SCALE GENOMIC DNA]</scope>
    <source>
        <strain evidence="1 2">K1</strain>
    </source>
</reference>
<dbReference type="OrthoDB" id="1443689at2"/>
<dbReference type="RefSeq" id="WP_008238075.1">
    <property type="nucleotide sequence ID" value="NZ_AJJU01000004.1"/>
</dbReference>
<dbReference type="AlphaFoldDB" id="I0WGN0"/>
<dbReference type="STRING" id="946077.W5A_05008"/>
<organism evidence="1 2">
    <name type="scientific">Imtechella halotolerans K1</name>
    <dbReference type="NCBI Taxonomy" id="946077"/>
    <lineage>
        <taxon>Bacteria</taxon>
        <taxon>Pseudomonadati</taxon>
        <taxon>Bacteroidota</taxon>
        <taxon>Flavobacteriia</taxon>
        <taxon>Flavobacteriales</taxon>
        <taxon>Flavobacteriaceae</taxon>
        <taxon>Imtechella</taxon>
    </lineage>
</organism>
<accession>I0WGN0</accession>
<name>I0WGN0_9FLAO</name>
<gene>
    <name evidence="1" type="ORF">W5A_05008</name>
</gene>
<keyword evidence="2" id="KW-1185">Reference proteome</keyword>
<evidence type="ECO:0000313" key="1">
    <source>
        <dbReference type="EMBL" id="EID75546.1"/>
    </source>
</evidence>
<sequence length="138" mass="16043">MSPAASSPDNNLTQELLYKKALEIFSLSRHLASYISNDKDILEMGSSSKSVDKYSMHLVMDSLSLAPSIASTHSHFDLRLRKISVFTLRKTVKRLLLYCEYLEKNYTQGRDYISLLKKELAQFKKYRTRWEAMILQKN</sequence>
<dbReference type="eggNOG" id="ENOG503163Q">
    <property type="taxonomic scope" value="Bacteria"/>
</dbReference>
<evidence type="ECO:0000313" key="2">
    <source>
        <dbReference type="Proteomes" id="UP000005938"/>
    </source>
</evidence>
<dbReference type="EMBL" id="AJJU01000004">
    <property type="protein sequence ID" value="EID75546.1"/>
    <property type="molecule type" value="Genomic_DNA"/>
</dbReference>
<comment type="caution">
    <text evidence="1">The sequence shown here is derived from an EMBL/GenBank/DDBJ whole genome shotgun (WGS) entry which is preliminary data.</text>
</comment>